<accession>A0A0D3JJF7</accession>
<dbReference type="InterPro" id="IPR001841">
    <property type="entry name" value="Znf_RING"/>
</dbReference>
<dbReference type="GO" id="GO:0008270">
    <property type="term" value="F:zinc ion binding"/>
    <property type="evidence" value="ECO:0007669"/>
    <property type="project" value="UniProtKB-KW"/>
</dbReference>
<feature type="region of interest" description="Disordered" evidence="5">
    <location>
        <begin position="1"/>
        <end position="32"/>
    </location>
</feature>
<evidence type="ECO:0000313" key="7">
    <source>
        <dbReference type="EnsemblProtists" id="EOD23642"/>
    </source>
</evidence>
<evidence type="ECO:0000256" key="5">
    <source>
        <dbReference type="SAM" id="MobiDB-lite"/>
    </source>
</evidence>
<evidence type="ECO:0000256" key="2">
    <source>
        <dbReference type="ARBA" id="ARBA00022771"/>
    </source>
</evidence>
<feature type="compositionally biased region" description="Polar residues" evidence="5">
    <location>
        <begin position="1"/>
        <end position="21"/>
    </location>
</feature>
<keyword evidence="1" id="KW-0479">Metal-binding</keyword>
<dbReference type="InterPro" id="IPR013083">
    <property type="entry name" value="Znf_RING/FYVE/PHD"/>
</dbReference>
<dbReference type="HOGENOM" id="CLU_884054_0_0_1"/>
<dbReference type="InterPro" id="IPR017907">
    <property type="entry name" value="Znf_RING_CS"/>
</dbReference>
<reference evidence="8" key="1">
    <citation type="journal article" date="2013" name="Nature">
        <title>Pan genome of the phytoplankton Emiliania underpins its global distribution.</title>
        <authorList>
            <person name="Read B.A."/>
            <person name="Kegel J."/>
            <person name="Klute M.J."/>
            <person name="Kuo A."/>
            <person name="Lefebvre S.C."/>
            <person name="Maumus F."/>
            <person name="Mayer C."/>
            <person name="Miller J."/>
            <person name="Monier A."/>
            <person name="Salamov A."/>
            <person name="Young J."/>
            <person name="Aguilar M."/>
            <person name="Claverie J.M."/>
            <person name="Frickenhaus S."/>
            <person name="Gonzalez K."/>
            <person name="Herman E.K."/>
            <person name="Lin Y.C."/>
            <person name="Napier J."/>
            <person name="Ogata H."/>
            <person name="Sarno A.F."/>
            <person name="Shmutz J."/>
            <person name="Schroeder D."/>
            <person name="de Vargas C."/>
            <person name="Verret F."/>
            <person name="von Dassow P."/>
            <person name="Valentin K."/>
            <person name="Van de Peer Y."/>
            <person name="Wheeler G."/>
            <person name="Dacks J.B."/>
            <person name="Delwiche C.F."/>
            <person name="Dyhrman S.T."/>
            <person name="Glockner G."/>
            <person name="John U."/>
            <person name="Richards T."/>
            <person name="Worden A.Z."/>
            <person name="Zhang X."/>
            <person name="Grigoriev I.V."/>
            <person name="Allen A.E."/>
            <person name="Bidle K."/>
            <person name="Borodovsky M."/>
            <person name="Bowler C."/>
            <person name="Brownlee C."/>
            <person name="Cock J.M."/>
            <person name="Elias M."/>
            <person name="Gladyshev V.N."/>
            <person name="Groth M."/>
            <person name="Guda C."/>
            <person name="Hadaegh A."/>
            <person name="Iglesias-Rodriguez M.D."/>
            <person name="Jenkins J."/>
            <person name="Jones B.M."/>
            <person name="Lawson T."/>
            <person name="Leese F."/>
            <person name="Lindquist E."/>
            <person name="Lobanov A."/>
            <person name="Lomsadze A."/>
            <person name="Malik S.B."/>
            <person name="Marsh M.E."/>
            <person name="Mackinder L."/>
            <person name="Mock T."/>
            <person name="Mueller-Roeber B."/>
            <person name="Pagarete A."/>
            <person name="Parker M."/>
            <person name="Probert I."/>
            <person name="Quesneville H."/>
            <person name="Raines C."/>
            <person name="Rensing S.A."/>
            <person name="Riano-Pachon D.M."/>
            <person name="Richier S."/>
            <person name="Rokitta S."/>
            <person name="Shiraiwa Y."/>
            <person name="Soanes D.M."/>
            <person name="van der Giezen M."/>
            <person name="Wahlund T.M."/>
            <person name="Williams B."/>
            <person name="Wilson W."/>
            <person name="Wolfe G."/>
            <person name="Wurch L.L."/>
        </authorList>
    </citation>
    <scope>NUCLEOTIDE SEQUENCE</scope>
</reference>
<keyword evidence="2 4" id="KW-0863">Zinc-finger</keyword>
<sequence>MAPSGTSHGRRSATSPTQRAASETRRGRSRPASAVELGRALAFGLGRARLAKLVWAAARDRSGVAAISKWRALLLEARVHEHEPAAGEGALATIGEYSRHAAFYTRLNDARGALFDFLNEPSEDEYVTHIAAIGRAFDQWPAQFRSIAEAWFRWLLGLEQRRAGYPALREFIAHESGLSHSAHIARDETGRFGLPRAALATLQAPARVLVEDGLMADPDDPTREACSTCARAPSECTRWVQLKPCSHWLCSACLETWERAVERSRDGADGVQLDDEVVASLAVCPVCRGAIVARRIGRMGGQSTVGEESDSGEEM</sequence>
<protein>
    <recommendedName>
        <fullName evidence="6">RING-type domain-containing protein</fullName>
    </recommendedName>
</protein>
<organism evidence="7 8">
    <name type="scientific">Emiliania huxleyi (strain CCMP1516)</name>
    <dbReference type="NCBI Taxonomy" id="280463"/>
    <lineage>
        <taxon>Eukaryota</taxon>
        <taxon>Haptista</taxon>
        <taxon>Haptophyta</taxon>
        <taxon>Prymnesiophyceae</taxon>
        <taxon>Isochrysidales</taxon>
        <taxon>Noelaerhabdaceae</taxon>
        <taxon>Emiliania</taxon>
    </lineage>
</organism>
<keyword evidence="3" id="KW-0862">Zinc</keyword>
<proteinExistence type="predicted"/>
<keyword evidence="8" id="KW-1185">Reference proteome</keyword>
<dbReference type="PROSITE" id="PS50089">
    <property type="entry name" value="ZF_RING_2"/>
    <property type="match status" value="1"/>
</dbReference>
<evidence type="ECO:0000313" key="8">
    <source>
        <dbReference type="Proteomes" id="UP000013827"/>
    </source>
</evidence>
<dbReference type="GeneID" id="17269187"/>
<dbReference type="KEGG" id="ehx:EMIHUDRAFT_367986"/>
<dbReference type="Proteomes" id="UP000013827">
    <property type="component" value="Unassembled WGS sequence"/>
</dbReference>
<dbReference type="PROSITE" id="PS00518">
    <property type="entry name" value="ZF_RING_1"/>
    <property type="match status" value="1"/>
</dbReference>
<dbReference type="PaxDb" id="2903-EOD23642"/>
<dbReference type="RefSeq" id="XP_005776071.1">
    <property type="nucleotide sequence ID" value="XM_005776014.1"/>
</dbReference>
<reference evidence="7" key="2">
    <citation type="submission" date="2024-10" db="UniProtKB">
        <authorList>
            <consortium name="EnsemblProtists"/>
        </authorList>
    </citation>
    <scope>IDENTIFICATION</scope>
</reference>
<evidence type="ECO:0000256" key="4">
    <source>
        <dbReference type="PROSITE-ProRule" id="PRU00175"/>
    </source>
</evidence>
<name>A0A0D3JJF7_EMIH1</name>
<dbReference type="EnsemblProtists" id="EOD23642">
    <property type="protein sequence ID" value="EOD23642"/>
    <property type="gene ID" value="EMIHUDRAFT_367986"/>
</dbReference>
<evidence type="ECO:0000256" key="3">
    <source>
        <dbReference type="ARBA" id="ARBA00022833"/>
    </source>
</evidence>
<evidence type="ECO:0000256" key="1">
    <source>
        <dbReference type="ARBA" id="ARBA00022723"/>
    </source>
</evidence>
<evidence type="ECO:0000259" key="6">
    <source>
        <dbReference type="PROSITE" id="PS50089"/>
    </source>
</evidence>
<feature type="domain" description="RING-type" evidence="6">
    <location>
        <begin position="226"/>
        <end position="288"/>
    </location>
</feature>
<dbReference type="SUPFAM" id="SSF57850">
    <property type="entry name" value="RING/U-box"/>
    <property type="match status" value="1"/>
</dbReference>
<dbReference type="AlphaFoldDB" id="A0A0D3JJF7"/>
<dbReference type="Gene3D" id="3.30.40.10">
    <property type="entry name" value="Zinc/RING finger domain, C3HC4 (zinc finger)"/>
    <property type="match status" value="1"/>
</dbReference>